<keyword evidence="4" id="KW-1185">Reference proteome</keyword>
<reference evidence="3" key="1">
    <citation type="submission" date="2021-02" db="EMBL/GenBank/DDBJ databases">
        <authorList>
            <person name="Nowell W R."/>
        </authorList>
    </citation>
    <scope>NUCLEOTIDE SEQUENCE</scope>
    <source>
        <strain evidence="3">Ploen Becks lab</strain>
    </source>
</reference>
<dbReference type="InterPro" id="IPR009057">
    <property type="entry name" value="Homeodomain-like_sf"/>
</dbReference>
<name>A0A814L3L4_9BILA</name>
<dbReference type="InterPro" id="IPR006600">
    <property type="entry name" value="HTH_CenpB_DNA-bd_dom"/>
</dbReference>
<dbReference type="GO" id="GO:0003677">
    <property type="term" value="F:DNA binding"/>
    <property type="evidence" value="ECO:0007669"/>
    <property type="project" value="UniProtKB-KW"/>
</dbReference>
<sequence>MVRQSFDIDTKKKILDEIEKGVPINTRLLREKAIQVSKDAGLVDFKASNGYLGRFSVRKSIAFGTVHGESGSVDNAVIRIRFGKANKERVTVFVASSMMGEKLPLAIIGKSEKPRNFNSIERLNFSYFFNSNAWMTSEVFLKILNDMNKKMAFQKRFILLFVDNCWSHPDNLKFSNVKVLFLPPNTTSVTQPMDAGVKKCLKGFYRVKFCRQILSLVEKSNKFVPTDIKFFQSLEMLNSSWDEELKPSVISNCFRHCGFFRAKCRQEPQDFDDIVELPFDDSAESELELLDKEYNQNFAESKFDDFVDVDTFLITSAALDEGINEDVSCNEDLDDPEDLETDQVLEEEIKISKSEAIRMINGLKLFSTQIGTKEESLELLEIIRKFERKLFVLKTNYVQTKLTMN</sequence>
<feature type="domain" description="HTH CENPB-type" evidence="2">
    <location>
        <begin position="1"/>
        <end position="65"/>
    </location>
</feature>
<evidence type="ECO:0000313" key="3">
    <source>
        <dbReference type="EMBL" id="CAF1057970.1"/>
    </source>
</evidence>
<dbReference type="Gene3D" id="1.10.10.60">
    <property type="entry name" value="Homeodomain-like"/>
    <property type="match status" value="1"/>
</dbReference>
<evidence type="ECO:0000259" key="2">
    <source>
        <dbReference type="PROSITE" id="PS51253"/>
    </source>
</evidence>
<dbReference type="SUPFAM" id="SSF46689">
    <property type="entry name" value="Homeodomain-like"/>
    <property type="match status" value="1"/>
</dbReference>
<evidence type="ECO:0000313" key="4">
    <source>
        <dbReference type="Proteomes" id="UP000663879"/>
    </source>
</evidence>
<dbReference type="PANTHER" id="PTHR19303:SF73">
    <property type="entry name" value="PROTEIN PDC2"/>
    <property type="match status" value="1"/>
</dbReference>
<proteinExistence type="predicted"/>
<dbReference type="EMBL" id="CAJNOC010005643">
    <property type="protein sequence ID" value="CAF1057970.1"/>
    <property type="molecule type" value="Genomic_DNA"/>
</dbReference>
<dbReference type="OrthoDB" id="125347at2759"/>
<dbReference type="Proteomes" id="UP000663879">
    <property type="component" value="Unassembled WGS sequence"/>
</dbReference>
<dbReference type="Pfam" id="PF03184">
    <property type="entry name" value="DDE_1"/>
    <property type="match status" value="1"/>
</dbReference>
<dbReference type="InterPro" id="IPR004875">
    <property type="entry name" value="DDE_SF_endonuclease_dom"/>
</dbReference>
<keyword evidence="1" id="KW-0238">DNA-binding</keyword>
<dbReference type="Pfam" id="PF03221">
    <property type="entry name" value="HTH_Tnp_Tc5"/>
    <property type="match status" value="1"/>
</dbReference>
<accession>A0A814L3L4</accession>
<dbReference type="PANTHER" id="PTHR19303">
    <property type="entry name" value="TRANSPOSON"/>
    <property type="match status" value="1"/>
</dbReference>
<dbReference type="InterPro" id="IPR050863">
    <property type="entry name" value="CenT-Element_Derived"/>
</dbReference>
<dbReference type="GO" id="GO:0005634">
    <property type="term" value="C:nucleus"/>
    <property type="evidence" value="ECO:0007669"/>
    <property type="project" value="TreeGrafter"/>
</dbReference>
<organism evidence="3 4">
    <name type="scientific">Brachionus calyciflorus</name>
    <dbReference type="NCBI Taxonomy" id="104777"/>
    <lineage>
        <taxon>Eukaryota</taxon>
        <taxon>Metazoa</taxon>
        <taxon>Spiralia</taxon>
        <taxon>Gnathifera</taxon>
        <taxon>Rotifera</taxon>
        <taxon>Eurotatoria</taxon>
        <taxon>Monogononta</taxon>
        <taxon>Pseudotrocha</taxon>
        <taxon>Ploima</taxon>
        <taxon>Brachionidae</taxon>
        <taxon>Brachionus</taxon>
    </lineage>
</organism>
<dbReference type="AlphaFoldDB" id="A0A814L3L4"/>
<dbReference type="PROSITE" id="PS51253">
    <property type="entry name" value="HTH_CENPB"/>
    <property type="match status" value="1"/>
</dbReference>
<protein>
    <recommendedName>
        <fullName evidence="2">HTH CENPB-type domain-containing protein</fullName>
    </recommendedName>
</protein>
<evidence type="ECO:0000256" key="1">
    <source>
        <dbReference type="ARBA" id="ARBA00023125"/>
    </source>
</evidence>
<comment type="caution">
    <text evidence="3">The sequence shown here is derived from an EMBL/GenBank/DDBJ whole genome shotgun (WGS) entry which is preliminary data.</text>
</comment>
<gene>
    <name evidence="3" type="ORF">OXX778_LOCUS19147</name>
</gene>